<proteinExistence type="predicted"/>
<protein>
    <submittedName>
        <fullName evidence="3">Uncharacterized protein</fullName>
    </submittedName>
</protein>
<evidence type="ECO:0000256" key="1">
    <source>
        <dbReference type="SAM" id="Coils"/>
    </source>
</evidence>
<evidence type="ECO:0000313" key="3">
    <source>
        <dbReference type="EMBL" id="CAD8492861.1"/>
    </source>
</evidence>
<feature type="coiled-coil region" evidence="1">
    <location>
        <begin position="159"/>
        <end position="200"/>
    </location>
</feature>
<keyword evidence="1" id="KW-0175">Coiled coil</keyword>
<feature type="region of interest" description="Disordered" evidence="2">
    <location>
        <begin position="66"/>
        <end position="88"/>
    </location>
</feature>
<dbReference type="EMBL" id="HBEO01022567">
    <property type="protein sequence ID" value="CAD8492861.1"/>
    <property type="molecule type" value="Transcribed_RNA"/>
</dbReference>
<accession>A0A7S0ET63</accession>
<name>A0A7S0ET63_9CRYP</name>
<dbReference type="AlphaFoldDB" id="A0A7S0ET63"/>
<reference evidence="3" key="1">
    <citation type="submission" date="2021-01" db="EMBL/GenBank/DDBJ databases">
        <authorList>
            <person name="Corre E."/>
            <person name="Pelletier E."/>
            <person name="Niang G."/>
            <person name="Scheremetjew M."/>
            <person name="Finn R."/>
            <person name="Kale V."/>
            <person name="Holt S."/>
            <person name="Cochrane G."/>
            <person name="Meng A."/>
            <person name="Brown T."/>
            <person name="Cohen L."/>
        </authorList>
    </citation>
    <scope>NUCLEOTIDE SEQUENCE</scope>
    <source>
        <strain evidence="3">CCMP325</strain>
    </source>
</reference>
<evidence type="ECO:0000256" key="2">
    <source>
        <dbReference type="SAM" id="MobiDB-lite"/>
    </source>
</evidence>
<sequence>MSTPSRNWMEATKRGEDCQGLDCWGSQARLAVSDQHKQQHAISGFLPTSRNQPAFTYQGAEKSLNSAARHLSGDSSRREDISSVHAQSSKMDAMAREINKLKLREVRYLQQIQDLRGVAARALSSTNPATPRTSSQSQYSMELELHDTKESLHRCINQVSKLEFENNQLLTRISELESRLDLSKKEAEALLVEKMLLEEKVFLLDTDKDDDKNAVAGFFHAHQQPADSELKELEKHAVITL</sequence>
<gene>
    <name evidence="3" type="ORF">HPHI1048_LOCUS15264</name>
</gene>
<feature type="compositionally biased region" description="Basic and acidic residues" evidence="2">
    <location>
        <begin position="71"/>
        <end position="82"/>
    </location>
</feature>
<organism evidence="3">
    <name type="scientific">Hanusia phi</name>
    <dbReference type="NCBI Taxonomy" id="3032"/>
    <lineage>
        <taxon>Eukaryota</taxon>
        <taxon>Cryptophyceae</taxon>
        <taxon>Pyrenomonadales</taxon>
        <taxon>Geminigeraceae</taxon>
        <taxon>Hanusia</taxon>
    </lineage>
</organism>